<name>A0A0V8QA90_9FIRM</name>
<keyword evidence="4" id="KW-1185">Reference proteome</keyword>
<evidence type="ECO:0000313" key="3">
    <source>
        <dbReference type="EMBL" id="KSV57490.1"/>
    </source>
</evidence>
<dbReference type="Gene3D" id="3.40.50.2000">
    <property type="entry name" value="Glycogen Phosphorylase B"/>
    <property type="match status" value="2"/>
</dbReference>
<evidence type="ECO:0000313" key="4">
    <source>
        <dbReference type="Proteomes" id="UP000054874"/>
    </source>
</evidence>
<sequence length="411" mass="48231">MKVWIINHYAIPPSLGGLVRHYYFSKYLQEKGHEVKIFTASKIHNTDVNMITDNKSYIEKDMDGVIYAFVRTSDYKGNGIDRIINMLQFPIRIWSVCRKFEKPDVIYTSSPSPLTAVSAVIMAKVLKVKKVVEIRDLWPESIVEYNEISRRNPIIQILYQLEKWLYKNADELIFTMEGGKKYIKERGWAKEINPQKIYHINNGVDLEEFEYSREHFQIEDEDLENEDIFKVVYAGSIRKVNNLEILIESARLLKQEKSNIKFLIWGDGNEKQELEKQCNKLKLKNIVFKGKVEKKYIPYIVSKADVNFMHGKYTGIMRFGCSSNKLFDYLAAGKTILTDINPSYNLVEKYHCGVTIEGDEPEKIVEKLLELEKERVFLQEKYENNAKELSKKYDFKLLTNKLEEILQKVEK</sequence>
<accession>A0A0V8QA90</accession>
<evidence type="ECO:0008006" key="5">
    <source>
        <dbReference type="Google" id="ProtNLM"/>
    </source>
</evidence>
<reference evidence="3 4" key="1">
    <citation type="submission" date="2015-11" db="EMBL/GenBank/DDBJ databases">
        <title>Butyribacter intestini gen. nov., sp. nov., a butyric acid-producing bacterium of the family Lachnospiraceae isolated from the human faeces.</title>
        <authorList>
            <person name="Zou Y."/>
            <person name="Xue W."/>
            <person name="Luo G."/>
            <person name="Lv M."/>
        </authorList>
    </citation>
    <scope>NUCLEOTIDE SEQUENCE [LARGE SCALE GENOMIC DNA]</scope>
    <source>
        <strain evidence="3 4">ACET-33324</strain>
    </source>
</reference>
<evidence type="ECO:0000259" key="1">
    <source>
        <dbReference type="Pfam" id="PF00534"/>
    </source>
</evidence>
<dbReference type="Pfam" id="PF00534">
    <property type="entry name" value="Glycos_transf_1"/>
    <property type="match status" value="1"/>
</dbReference>
<dbReference type="PANTHER" id="PTHR45947">
    <property type="entry name" value="SULFOQUINOVOSYL TRANSFERASE SQD2"/>
    <property type="match status" value="1"/>
</dbReference>
<dbReference type="CDD" id="cd03794">
    <property type="entry name" value="GT4_WbuB-like"/>
    <property type="match status" value="1"/>
</dbReference>
<organism evidence="3 4">
    <name type="scientific">Acetivibrio ethanolgignens</name>
    <dbReference type="NCBI Taxonomy" id="290052"/>
    <lineage>
        <taxon>Bacteria</taxon>
        <taxon>Bacillati</taxon>
        <taxon>Bacillota</taxon>
        <taxon>Clostridia</taxon>
        <taxon>Eubacteriales</taxon>
        <taxon>Oscillospiraceae</taxon>
        <taxon>Acetivibrio</taxon>
    </lineage>
</organism>
<dbReference type="GO" id="GO:0016758">
    <property type="term" value="F:hexosyltransferase activity"/>
    <property type="evidence" value="ECO:0007669"/>
    <property type="project" value="TreeGrafter"/>
</dbReference>
<dbReference type="EMBL" id="LNAM01000219">
    <property type="protein sequence ID" value="KSV57490.1"/>
    <property type="molecule type" value="Genomic_DNA"/>
</dbReference>
<comment type="caution">
    <text evidence="3">The sequence shown here is derived from an EMBL/GenBank/DDBJ whole genome shotgun (WGS) entry which is preliminary data.</text>
</comment>
<gene>
    <name evidence="3" type="ORF">ASU35_04755</name>
</gene>
<dbReference type="InterPro" id="IPR028098">
    <property type="entry name" value="Glyco_trans_4-like_N"/>
</dbReference>
<feature type="domain" description="Glycosyltransferase subfamily 4-like N-terminal" evidence="2">
    <location>
        <begin position="16"/>
        <end position="208"/>
    </location>
</feature>
<dbReference type="InterPro" id="IPR050194">
    <property type="entry name" value="Glycosyltransferase_grp1"/>
</dbReference>
<dbReference type="STRING" id="290052.ASU35_04755"/>
<proteinExistence type="predicted"/>
<dbReference type="RefSeq" id="WP_058354301.1">
    <property type="nucleotide sequence ID" value="NZ_CABMMD010000219.1"/>
</dbReference>
<dbReference type="PANTHER" id="PTHR45947:SF3">
    <property type="entry name" value="SULFOQUINOVOSYL TRANSFERASE SQD2"/>
    <property type="match status" value="1"/>
</dbReference>
<protein>
    <recommendedName>
        <fullName evidence="5">Glycosyltransferase WbuB</fullName>
    </recommendedName>
</protein>
<dbReference type="InterPro" id="IPR001296">
    <property type="entry name" value="Glyco_trans_1"/>
</dbReference>
<dbReference type="OrthoDB" id="9811902at2"/>
<dbReference type="SUPFAM" id="SSF53756">
    <property type="entry name" value="UDP-Glycosyltransferase/glycogen phosphorylase"/>
    <property type="match status" value="1"/>
</dbReference>
<evidence type="ECO:0000259" key="2">
    <source>
        <dbReference type="Pfam" id="PF13439"/>
    </source>
</evidence>
<dbReference type="Proteomes" id="UP000054874">
    <property type="component" value="Unassembled WGS sequence"/>
</dbReference>
<dbReference type="Pfam" id="PF13439">
    <property type="entry name" value="Glyco_transf_4"/>
    <property type="match status" value="1"/>
</dbReference>
<dbReference type="AlphaFoldDB" id="A0A0V8QA90"/>
<feature type="domain" description="Glycosyl transferase family 1" evidence="1">
    <location>
        <begin position="221"/>
        <end position="388"/>
    </location>
</feature>